<protein>
    <submittedName>
        <fullName evidence="1">Uncharacterized protein</fullName>
    </submittedName>
</protein>
<accession>A0ABV3IMF0</accession>
<organism evidence="1 2">
    <name type="scientific">Streptomyces roseoverticillatus</name>
    <dbReference type="NCBI Taxonomy" id="66429"/>
    <lineage>
        <taxon>Bacteria</taxon>
        <taxon>Bacillati</taxon>
        <taxon>Actinomycetota</taxon>
        <taxon>Actinomycetes</taxon>
        <taxon>Kitasatosporales</taxon>
        <taxon>Streptomycetaceae</taxon>
        <taxon>Streptomyces</taxon>
    </lineage>
</organism>
<gene>
    <name evidence="1" type="ORF">AB0L03_00485</name>
</gene>
<dbReference type="EMBL" id="JBFASG010000001">
    <property type="protein sequence ID" value="MEV4921330.1"/>
    <property type="molecule type" value="Genomic_DNA"/>
</dbReference>
<evidence type="ECO:0000313" key="2">
    <source>
        <dbReference type="Proteomes" id="UP001552479"/>
    </source>
</evidence>
<sequence>MYEQTVKTLSGDRLVKDYFLRQDGRVVAHQQCVFRVLSESRGNGLLQECGFRFTGLAVSDNGVEADDRGQ</sequence>
<name>A0ABV3IMF0_9ACTN</name>
<proteinExistence type="predicted"/>
<evidence type="ECO:0000313" key="1">
    <source>
        <dbReference type="EMBL" id="MEV4921330.1"/>
    </source>
</evidence>
<reference evidence="1 2" key="1">
    <citation type="submission" date="2024-06" db="EMBL/GenBank/DDBJ databases">
        <title>The Natural Products Discovery Center: Release of the First 8490 Sequenced Strains for Exploring Actinobacteria Biosynthetic Diversity.</title>
        <authorList>
            <person name="Kalkreuter E."/>
            <person name="Kautsar S.A."/>
            <person name="Yang D."/>
            <person name="Bader C.D."/>
            <person name="Teijaro C.N."/>
            <person name="Fluegel L."/>
            <person name="Davis C.M."/>
            <person name="Simpson J.R."/>
            <person name="Lauterbach L."/>
            <person name="Steele A.D."/>
            <person name="Gui C."/>
            <person name="Meng S."/>
            <person name="Li G."/>
            <person name="Viehrig K."/>
            <person name="Ye F."/>
            <person name="Su P."/>
            <person name="Kiefer A.F."/>
            <person name="Nichols A."/>
            <person name="Cepeda A.J."/>
            <person name="Yan W."/>
            <person name="Fan B."/>
            <person name="Jiang Y."/>
            <person name="Adhikari A."/>
            <person name="Zheng C.-J."/>
            <person name="Schuster L."/>
            <person name="Cowan T.M."/>
            <person name="Smanski M.J."/>
            <person name="Chevrette M.G."/>
            <person name="De Carvalho L.P.S."/>
            <person name="Shen B."/>
        </authorList>
    </citation>
    <scope>NUCLEOTIDE SEQUENCE [LARGE SCALE GENOMIC DNA]</scope>
    <source>
        <strain evidence="1 2">NPDC053791</strain>
    </source>
</reference>
<dbReference type="RefSeq" id="WP_366086230.1">
    <property type="nucleotide sequence ID" value="NZ_JBFASG010000001.1"/>
</dbReference>
<dbReference type="Proteomes" id="UP001552479">
    <property type="component" value="Unassembled WGS sequence"/>
</dbReference>
<keyword evidence="2" id="KW-1185">Reference proteome</keyword>
<comment type="caution">
    <text evidence="1">The sequence shown here is derived from an EMBL/GenBank/DDBJ whole genome shotgun (WGS) entry which is preliminary data.</text>
</comment>